<accession>A0A6A0BED5</accession>
<dbReference type="Proteomes" id="UP000480303">
    <property type="component" value="Unassembled WGS sequence"/>
</dbReference>
<comment type="caution">
    <text evidence="2">The sequence shown here is derived from an EMBL/GenBank/DDBJ whole genome shotgun (WGS) entry which is preliminary data.</text>
</comment>
<protein>
    <recommendedName>
        <fullName evidence="4">Lactococcin 972 family bacteriocin</fullName>
    </recommendedName>
</protein>
<dbReference type="AlphaFoldDB" id="A0A6A0BED5"/>
<feature type="chain" id="PRO_5039443621" description="Lactococcin 972 family bacteriocin" evidence="1">
    <location>
        <begin position="22"/>
        <end position="106"/>
    </location>
</feature>
<keyword evidence="1" id="KW-0732">Signal</keyword>
<dbReference type="EMBL" id="BLLI01000053">
    <property type="protein sequence ID" value="GFH43045.1"/>
    <property type="molecule type" value="Genomic_DNA"/>
</dbReference>
<sequence length="106" mass="11508">MKKIILSAGIFLALAGGAVTAAATTSHPAPDPIVDTWKYGSDGTTDYSHYYVETNPYGSFAVLYSKNWPNKAVAADQKNYGWAKADAKRAWNDPNGFTAKCAYYAF</sequence>
<evidence type="ECO:0000256" key="1">
    <source>
        <dbReference type="SAM" id="SignalP"/>
    </source>
</evidence>
<feature type="signal peptide" evidence="1">
    <location>
        <begin position="1"/>
        <end position="21"/>
    </location>
</feature>
<evidence type="ECO:0000313" key="2">
    <source>
        <dbReference type="EMBL" id="GFH43045.1"/>
    </source>
</evidence>
<evidence type="ECO:0000313" key="3">
    <source>
        <dbReference type="Proteomes" id="UP000480303"/>
    </source>
</evidence>
<dbReference type="RefSeq" id="WP_172209483.1">
    <property type="nucleotide sequence ID" value="NZ_BLLI01000053.1"/>
</dbReference>
<name>A0A6A0BED5_9LACT</name>
<gene>
    <name evidence="2" type="ORF">Hs30E_15960</name>
</gene>
<evidence type="ECO:0008006" key="4">
    <source>
        <dbReference type="Google" id="ProtNLM"/>
    </source>
</evidence>
<organism evidence="2 3">
    <name type="scientific">Pseudolactococcus hodotermopsidis</name>
    <dbReference type="NCBI Taxonomy" id="2709157"/>
    <lineage>
        <taxon>Bacteria</taxon>
        <taxon>Bacillati</taxon>
        <taxon>Bacillota</taxon>
        <taxon>Bacilli</taxon>
        <taxon>Lactobacillales</taxon>
        <taxon>Streptococcaceae</taxon>
        <taxon>Pseudolactococcus</taxon>
    </lineage>
</organism>
<reference evidence="2 3" key="1">
    <citation type="submission" date="2020-02" db="EMBL/GenBank/DDBJ databases">
        <title>Draft genome sequence of Lactococcus sp. Hs30E4-3.</title>
        <authorList>
            <person name="Noda S."/>
            <person name="Yuki M."/>
            <person name="Ohkuma M."/>
        </authorList>
    </citation>
    <scope>NUCLEOTIDE SEQUENCE [LARGE SCALE GENOMIC DNA]</scope>
    <source>
        <strain evidence="2 3">Hs30E4-3</strain>
    </source>
</reference>
<keyword evidence="3" id="KW-1185">Reference proteome</keyword>
<proteinExistence type="predicted"/>